<dbReference type="Pfam" id="PF26003">
    <property type="entry name" value="Integrase_N_phage"/>
    <property type="match status" value="1"/>
</dbReference>
<dbReference type="EMBL" id="PVTX01000001">
    <property type="protein sequence ID" value="PRZ10150.1"/>
    <property type="molecule type" value="Genomic_DNA"/>
</dbReference>
<keyword evidence="2" id="KW-0238">DNA-binding</keyword>
<dbReference type="Gene3D" id="1.10.150.130">
    <property type="match status" value="1"/>
</dbReference>
<evidence type="ECO:0000259" key="5">
    <source>
        <dbReference type="PROSITE" id="PS51898"/>
    </source>
</evidence>
<keyword evidence="7" id="KW-1185">Reference proteome</keyword>
<dbReference type="Gene3D" id="1.10.443.10">
    <property type="entry name" value="Intergrase catalytic core"/>
    <property type="match status" value="1"/>
</dbReference>
<reference evidence="6 7" key="1">
    <citation type="submission" date="2018-03" db="EMBL/GenBank/DDBJ databases">
        <title>Comparative analysis of microorganisms from saline springs in Andes Mountain Range, Colombia.</title>
        <authorList>
            <person name="Rubin E."/>
        </authorList>
    </citation>
    <scope>NUCLEOTIDE SEQUENCE [LARGE SCALE GENOMIC DNA]</scope>
    <source>
        <strain evidence="6 7">CG 23</strain>
    </source>
</reference>
<dbReference type="Pfam" id="PF00589">
    <property type="entry name" value="Phage_integrase"/>
    <property type="match status" value="1"/>
</dbReference>
<dbReference type="PANTHER" id="PTHR30349">
    <property type="entry name" value="PHAGE INTEGRASE-RELATED"/>
    <property type="match status" value="1"/>
</dbReference>
<dbReference type="Proteomes" id="UP000239895">
    <property type="component" value="Unassembled WGS sequence"/>
</dbReference>
<dbReference type="InterPro" id="IPR058717">
    <property type="entry name" value="Phage_L5_Integrase_N"/>
</dbReference>
<dbReference type="RefSeq" id="WP_125206476.1">
    <property type="nucleotide sequence ID" value="NZ_PVTX01000001.1"/>
</dbReference>
<proteinExistence type="inferred from homology"/>
<feature type="region of interest" description="Disordered" evidence="4">
    <location>
        <begin position="189"/>
        <end position="209"/>
    </location>
</feature>
<dbReference type="PANTHER" id="PTHR30349:SF64">
    <property type="entry name" value="PROPHAGE INTEGRASE INTD-RELATED"/>
    <property type="match status" value="1"/>
</dbReference>
<name>A0ABX5EI39_9MICO</name>
<sequence length="415" mass="45434">MPTQRRNSSRRATGSVRRLPSGRWQARYTGPDDVRRTVGTYPSRADAEGALAVELAKSHRGTWRAPELGAEPLADYARRWLDRQHQLAPRTRALYERLLARWIVTPQPLPGHPTMTLDLGATELRALSVTLVTDWYAAVTVAARESATSRASRTAKVSDTQAARTWAAAAGWDTHRTGRLRWEVLDAWHDAGSPKPSSEPPGPGAGRTQAAQAYRLLRTICSGAVRERLLDHNPCQVPRAGQVHAAERVPATPAEVARIAAAMPQKYRTAVLVAAWGGLRASEVFAMERRHVEVRRDSSGAVVGAAVRVEQALVDIGGQPVTLGPPKSSAGRRTVHLPHATAVALVTHLAEWTALEQRALVFATETGRPLRAGARTKMFDRARVAAGVPHVRFHDLRHHAATLIHHTTPGRFNYR</sequence>
<keyword evidence="3" id="KW-0233">DNA recombination</keyword>
<accession>A0ABX5EI39</accession>
<evidence type="ECO:0000313" key="6">
    <source>
        <dbReference type="EMBL" id="PRZ10150.1"/>
    </source>
</evidence>
<dbReference type="InterPro" id="IPR013762">
    <property type="entry name" value="Integrase-like_cat_sf"/>
</dbReference>
<evidence type="ECO:0000313" key="7">
    <source>
        <dbReference type="Proteomes" id="UP000239895"/>
    </source>
</evidence>
<gene>
    <name evidence="6" type="ORF">BCL65_101288</name>
</gene>
<comment type="caution">
    <text evidence="6">The sequence shown here is derived from an EMBL/GenBank/DDBJ whole genome shotgun (WGS) entry which is preliminary data.</text>
</comment>
<feature type="domain" description="Tyr recombinase" evidence="5">
    <location>
        <begin position="246"/>
        <end position="415"/>
    </location>
</feature>
<organism evidence="6 7">
    <name type="scientific">Isoptericola halotolerans</name>
    <dbReference type="NCBI Taxonomy" id="300560"/>
    <lineage>
        <taxon>Bacteria</taxon>
        <taxon>Bacillati</taxon>
        <taxon>Actinomycetota</taxon>
        <taxon>Actinomycetes</taxon>
        <taxon>Micrococcales</taxon>
        <taxon>Promicromonosporaceae</taxon>
        <taxon>Isoptericola</taxon>
    </lineage>
</organism>
<dbReference type="InterPro" id="IPR011010">
    <property type="entry name" value="DNA_brk_join_enz"/>
</dbReference>
<dbReference type="InterPro" id="IPR050090">
    <property type="entry name" value="Tyrosine_recombinase_XerCD"/>
</dbReference>
<evidence type="ECO:0000256" key="4">
    <source>
        <dbReference type="SAM" id="MobiDB-lite"/>
    </source>
</evidence>
<dbReference type="PROSITE" id="PS51898">
    <property type="entry name" value="TYR_RECOMBINASE"/>
    <property type="match status" value="1"/>
</dbReference>
<dbReference type="InterPro" id="IPR010998">
    <property type="entry name" value="Integrase_recombinase_N"/>
</dbReference>
<evidence type="ECO:0000256" key="1">
    <source>
        <dbReference type="ARBA" id="ARBA00008857"/>
    </source>
</evidence>
<protein>
    <submittedName>
        <fullName evidence="6">Lsr2 protein</fullName>
    </submittedName>
</protein>
<comment type="similarity">
    <text evidence="1">Belongs to the 'phage' integrase family.</text>
</comment>
<dbReference type="InterPro" id="IPR002104">
    <property type="entry name" value="Integrase_catalytic"/>
</dbReference>
<evidence type="ECO:0000256" key="2">
    <source>
        <dbReference type="ARBA" id="ARBA00023125"/>
    </source>
</evidence>
<dbReference type="SUPFAM" id="SSF56349">
    <property type="entry name" value="DNA breaking-rejoining enzymes"/>
    <property type="match status" value="1"/>
</dbReference>
<evidence type="ECO:0000256" key="3">
    <source>
        <dbReference type="ARBA" id="ARBA00023172"/>
    </source>
</evidence>